<dbReference type="InParanoid" id="A0A1S0UCU2"/>
<protein>
    <submittedName>
        <fullName evidence="1">Uncharacterized protein</fullName>
    </submittedName>
</protein>
<name>A0A1S0UCU2_LOALO</name>
<dbReference type="CTD" id="9938001"/>
<dbReference type="AlphaFoldDB" id="A0A1S0UCU2"/>
<organism evidence="1">
    <name type="scientific">Loa loa</name>
    <name type="common">Eye worm</name>
    <name type="synonym">Filaria loa</name>
    <dbReference type="NCBI Taxonomy" id="7209"/>
    <lineage>
        <taxon>Eukaryota</taxon>
        <taxon>Metazoa</taxon>
        <taxon>Ecdysozoa</taxon>
        <taxon>Nematoda</taxon>
        <taxon>Chromadorea</taxon>
        <taxon>Rhabditida</taxon>
        <taxon>Spirurina</taxon>
        <taxon>Spiruromorpha</taxon>
        <taxon>Filarioidea</taxon>
        <taxon>Onchocercidae</taxon>
        <taxon>Loa</taxon>
    </lineage>
</organism>
<gene>
    <name evidence="1" type="ORF">LOAG_00626</name>
</gene>
<sequence>MNGEGWEKRVREGGVYGGFQFIYLFSSTQLPCGFGEEKRRFHVQTAGGVMGKDFEWIKLDLIIYLISVGRGPRGPSFHMKRKPCPTSYNNLEDLGVASVLLSH</sequence>
<dbReference type="RefSeq" id="XP_003136214.1">
    <property type="nucleotide sequence ID" value="XM_003136166.1"/>
</dbReference>
<accession>A0A1S0UCU2</accession>
<reference evidence="1" key="1">
    <citation type="submission" date="2012-04" db="EMBL/GenBank/DDBJ databases">
        <title>The Genome Sequence of Loa loa.</title>
        <authorList>
            <consortium name="The Broad Institute Genome Sequencing Platform"/>
            <consortium name="Broad Institute Genome Sequencing Center for Infectious Disease"/>
            <person name="Nutman T.B."/>
            <person name="Fink D.L."/>
            <person name="Russ C."/>
            <person name="Young S."/>
            <person name="Zeng Q."/>
            <person name="Gargeya S."/>
            <person name="Alvarado L."/>
            <person name="Berlin A."/>
            <person name="Chapman S.B."/>
            <person name="Chen Z."/>
            <person name="Freedman E."/>
            <person name="Gellesch M."/>
            <person name="Goldberg J."/>
            <person name="Griggs A."/>
            <person name="Gujja S."/>
            <person name="Heilman E.R."/>
            <person name="Heiman D."/>
            <person name="Howarth C."/>
            <person name="Mehta T."/>
            <person name="Neiman D."/>
            <person name="Pearson M."/>
            <person name="Roberts A."/>
            <person name="Saif S."/>
            <person name="Shea T."/>
            <person name="Shenoy N."/>
            <person name="Sisk P."/>
            <person name="Stolte C."/>
            <person name="Sykes S."/>
            <person name="White J."/>
            <person name="Yandava C."/>
            <person name="Haas B."/>
            <person name="Henn M.R."/>
            <person name="Nusbaum C."/>
            <person name="Birren B."/>
        </authorList>
    </citation>
    <scope>NUCLEOTIDE SEQUENCE [LARGE SCALE GENOMIC DNA]</scope>
</reference>
<proteinExistence type="predicted"/>
<dbReference type="OrthoDB" id="10547398at2759"/>
<dbReference type="GeneID" id="9938001"/>
<dbReference type="KEGG" id="loa:LOAG_00626"/>
<evidence type="ECO:0000313" key="1">
    <source>
        <dbReference type="EMBL" id="EFO27850.1"/>
    </source>
</evidence>
<dbReference type="EMBL" id="JH712319">
    <property type="protein sequence ID" value="EFO27850.1"/>
    <property type="molecule type" value="Genomic_DNA"/>
</dbReference>